<evidence type="ECO:0000256" key="9">
    <source>
        <dbReference type="RuleBase" id="RU003640"/>
    </source>
</evidence>
<dbReference type="InterPro" id="IPR038430">
    <property type="entry name" value="NDAH_ubi_oxred_su3_sf"/>
</dbReference>
<evidence type="ECO:0000313" key="11">
    <source>
        <dbReference type="EMBL" id="CDN96549.1"/>
    </source>
</evidence>
<evidence type="ECO:0000256" key="2">
    <source>
        <dbReference type="ARBA" id="ARBA00008472"/>
    </source>
</evidence>
<dbReference type="GO" id="GO:0031966">
    <property type="term" value="C:mitochondrial membrane"/>
    <property type="evidence" value="ECO:0007669"/>
    <property type="project" value="UniProtKB-SubCell"/>
</dbReference>
<keyword evidence="9" id="KW-0520">NAD</keyword>
<keyword evidence="7 9" id="KW-0472">Membrane</keyword>
<comment type="subcellular location">
    <subcellularLocation>
        <location evidence="1">Membrane</location>
    </subcellularLocation>
    <subcellularLocation>
        <location evidence="9">Mitochondrion membrane</location>
        <topology evidence="9">Multi-pass membrane protein</topology>
    </subcellularLocation>
</comment>
<dbReference type="GO" id="GO:0030964">
    <property type="term" value="C:NADH dehydrogenase complex"/>
    <property type="evidence" value="ECO:0007669"/>
    <property type="project" value="TreeGrafter"/>
</dbReference>
<evidence type="ECO:0000256" key="7">
    <source>
        <dbReference type="ARBA" id="ARBA00023136"/>
    </source>
</evidence>
<keyword evidence="4 9" id="KW-0813">Transport</keyword>
<accession>A0A024J4N6</accession>
<comment type="function">
    <text evidence="9">Core subunit of the mitochondrial membrane respiratory chain NADH dehydrogenase (Complex I) which catalyzes electron transfer from NADH through the respiratory chain, using ubiquinone as an electron acceptor. Essential for the catalytic activity of complex I.</text>
</comment>
<dbReference type="PANTHER" id="PTHR11058:SF9">
    <property type="entry name" value="NADH-UBIQUINONE OXIDOREDUCTASE CHAIN 3"/>
    <property type="match status" value="1"/>
</dbReference>
<feature type="transmembrane region" description="Helical" evidence="9">
    <location>
        <begin position="57"/>
        <end position="79"/>
    </location>
</feature>
<geneLocation type="mitochondrion" evidence="11"/>
<sequence length="115" mass="12492">MELMMFTCVVVLLVSALLLGGGYALSVSGLSGCDKLSPFECGFSPRDSYRSFFSLDFFLVALVFLVFDLELVILFPYLFSGGLAIEPSFGCGGFILLLGGGLVYEWGWGSLEWTT</sequence>
<dbReference type="Gene3D" id="1.20.58.1610">
    <property type="entry name" value="NADH:ubiquinone/plastoquinone oxidoreductase, chain 3"/>
    <property type="match status" value="1"/>
</dbReference>
<keyword evidence="9" id="KW-0679">Respiratory chain</keyword>
<dbReference type="EMBL" id="HG942363">
    <property type="protein sequence ID" value="CDN96549.1"/>
    <property type="molecule type" value="Genomic_DNA"/>
</dbReference>
<feature type="chain" id="PRO_5001534099" description="NADH-ubiquinone oxidoreductase chain 3" evidence="10">
    <location>
        <begin position="25"/>
        <end position="115"/>
    </location>
</feature>
<keyword evidence="9" id="KW-1278">Translocase</keyword>
<evidence type="ECO:0000256" key="1">
    <source>
        <dbReference type="ARBA" id="ARBA00004370"/>
    </source>
</evidence>
<name>A0A024J4N6_PANRH</name>
<dbReference type="Pfam" id="PF00507">
    <property type="entry name" value="Oxidored_q4"/>
    <property type="match status" value="1"/>
</dbReference>
<keyword evidence="10" id="KW-0732">Signal</keyword>
<keyword evidence="6 9" id="KW-1133">Transmembrane helix</keyword>
<keyword evidence="9" id="KW-0830">Ubiquinone</keyword>
<reference evidence="11" key="1">
    <citation type="submission" date="2014-02" db="EMBL/GenBank/DDBJ databases">
        <authorList>
            <person name="Gan H."/>
        </authorList>
    </citation>
    <scope>NUCLEOTIDE SEQUENCE</scope>
</reference>
<comment type="similarity">
    <text evidence="2 9">Belongs to the complex I subunit 3 family.</text>
</comment>
<keyword evidence="5 9" id="KW-0812">Transmembrane</keyword>
<feature type="signal peptide" evidence="10">
    <location>
        <begin position="1"/>
        <end position="24"/>
    </location>
</feature>
<gene>
    <name evidence="11" type="primary">nad3</name>
</gene>
<evidence type="ECO:0000256" key="4">
    <source>
        <dbReference type="ARBA" id="ARBA00022448"/>
    </source>
</evidence>
<evidence type="ECO:0000256" key="8">
    <source>
        <dbReference type="ARBA" id="ARBA00049551"/>
    </source>
</evidence>
<reference evidence="11" key="2">
    <citation type="submission" date="2014-04" db="EMBL/GenBank/DDBJ databases">
        <title>Complete mitochondrial genome of Pandarus rhincodonicus.</title>
        <authorList>
            <person name="Gan H.M."/>
            <person name="Tan M.H."/>
            <person name="Meekan M."/>
            <person name="Austin C.M."/>
        </authorList>
    </citation>
    <scope>NUCLEOTIDE SEQUENCE</scope>
</reference>
<keyword evidence="9 11" id="KW-0496">Mitochondrion</keyword>
<organism evidence="11">
    <name type="scientific">Pandarus rhincodonicus</name>
    <name type="common">Copepod</name>
    <dbReference type="NCBI Taxonomy" id="1473543"/>
    <lineage>
        <taxon>Eukaryota</taxon>
        <taxon>Metazoa</taxon>
        <taxon>Ecdysozoa</taxon>
        <taxon>Arthropoda</taxon>
        <taxon>Crustacea</taxon>
        <taxon>Multicrustacea</taxon>
        <taxon>Hexanauplia</taxon>
        <taxon>Copepoda</taxon>
        <taxon>Siphonostomatoida</taxon>
        <taxon>Pandaridae</taxon>
        <taxon>Pandarus</taxon>
    </lineage>
</organism>
<protein>
    <recommendedName>
        <fullName evidence="3 9">NADH-ubiquinone oxidoreductase chain 3</fullName>
        <ecNumber evidence="9">7.1.1.2</ecNumber>
    </recommendedName>
</protein>
<keyword evidence="9" id="KW-0249">Electron transport</keyword>
<dbReference type="EC" id="7.1.1.2" evidence="9"/>
<dbReference type="PANTHER" id="PTHR11058">
    <property type="entry name" value="NADH-UBIQUINONE OXIDOREDUCTASE CHAIN 3"/>
    <property type="match status" value="1"/>
</dbReference>
<evidence type="ECO:0000256" key="5">
    <source>
        <dbReference type="ARBA" id="ARBA00022692"/>
    </source>
</evidence>
<proteinExistence type="inferred from homology"/>
<comment type="catalytic activity">
    <reaction evidence="8 9">
        <text>a ubiquinone + NADH + 5 H(+)(in) = a ubiquinol + NAD(+) + 4 H(+)(out)</text>
        <dbReference type="Rhea" id="RHEA:29091"/>
        <dbReference type="Rhea" id="RHEA-COMP:9565"/>
        <dbReference type="Rhea" id="RHEA-COMP:9566"/>
        <dbReference type="ChEBI" id="CHEBI:15378"/>
        <dbReference type="ChEBI" id="CHEBI:16389"/>
        <dbReference type="ChEBI" id="CHEBI:17976"/>
        <dbReference type="ChEBI" id="CHEBI:57540"/>
        <dbReference type="ChEBI" id="CHEBI:57945"/>
        <dbReference type="EC" id="7.1.1.2"/>
    </reaction>
</comment>
<evidence type="ECO:0000256" key="6">
    <source>
        <dbReference type="ARBA" id="ARBA00022989"/>
    </source>
</evidence>
<dbReference type="AlphaFoldDB" id="A0A024J4N6"/>
<dbReference type="InterPro" id="IPR000440">
    <property type="entry name" value="NADH_UbQ/plastoQ_OxRdtase_su3"/>
</dbReference>
<dbReference type="GO" id="GO:0008137">
    <property type="term" value="F:NADH dehydrogenase (ubiquinone) activity"/>
    <property type="evidence" value="ECO:0007669"/>
    <property type="project" value="UniProtKB-UniRule"/>
</dbReference>
<evidence type="ECO:0000256" key="3">
    <source>
        <dbReference type="ARBA" id="ARBA00021007"/>
    </source>
</evidence>
<evidence type="ECO:0000256" key="10">
    <source>
        <dbReference type="SAM" id="SignalP"/>
    </source>
</evidence>
<feature type="transmembrane region" description="Helical" evidence="9">
    <location>
        <begin position="91"/>
        <end position="109"/>
    </location>
</feature>